<evidence type="ECO:0000313" key="2">
    <source>
        <dbReference type="EMBL" id="GFS14229.1"/>
    </source>
</evidence>
<dbReference type="InterPro" id="IPR029526">
    <property type="entry name" value="PGBD"/>
</dbReference>
<reference evidence="2 3" key="1">
    <citation type="journal article" date="2021" name="Elife">
        <title>Chloroplast acquisition without the gene transfer in kleptoplastic sea slugs, Plakobranchus ocellatus.</title>
        <authorList>
            <person name="Maeda T."/>
            <person name="Takahashi S."/>
            <person name="Yoshida T."/>
            <person name="Shimamura S."/>
            <person name="Takaki Y."/>
            <person name="Nagai Y."/>
            <person name="Toyoda A."/>
            <person name="Suzuki Y."/>
            <person name="Arimoto A."/>
            <person name="Ishii H."/>
            <person name="Satoh N."/>
            <person name="Nishiyama T."/>
            <person name="Hasebe M."/>
            <person name="Maruyama T."/>
            <person name="Minagawa J."/>
            <person name="Obokata J."/>
            <person name="Shigenobu S."/>
        </authorList>
    </citation>
    <scope>NUCLEOTIDE SEQUENCE [LARGE SCALE GENOMIC DNA]</scope>
</reference>
<dbReference type="EMBL" id="BMAT01009819">
    <property type="protein sequence ID" value="GFS14229.1"/>
    <property type="molecule type" value="Genomic_DNA"/>
</dbReference>
<keyword evidence="3" id="KW-1185">Reference proteome</keyword>
<dbReference type="PANTHER" id="PTHR47272">
    <property type="entry name" value="DDE_TNP_1_7 DOMAIN-CONTAINING PROTEIN"/>
    <property type="match status" value="1"/>
</dbReference>
<comment type="caution">
    <text evidence="2">The sequence shown here is derived from an EMBL/GenBank/DDBJ whole genome shotgun (WGS) entry which is preliminary data.</text>
</comment>
<sequence>MDEQMWVRDMPLPDLDTRFTGNKETPLETMKTPHEFFKEIATDEMMDWIEKEANIYALAKTGKEPKSTRKEIETFIELYLKMGLQNALCTRAHWAAKTRYPTIADWMTRNRPELSARTIHFTDNDKPQADNRVWTIQPWLTYLQETLENFAAQKRKV</sequence>
<dbReference type="Pfam" id="PF13843">
    <property type="entry name" value="DDE_Tnp_1_7"/>
    <property type="match status" value="1"/>
</dbReference>
<dbReference type="AlphaFoldDB" id="A0AAV4IWY7"/>
<feature type="domain" description="PiggyBac transposable element-derived protein" evidence="1">
    <location>
        <begin position="32"/>
        <end position="151"/>
    </location>
</feature>
<evidence type="ECO:0000259" key="1">
    <source>
        <dbReference type="Pfam" id="PF13843"/>
    </source>
</evidence>
<dbReference type="Proteomes" id="UP000762676">
    <property type="component" value="Unassembled WGS sequence"/>
</dbReference>
<name>A0AAV4IWY7_9GAST</name>
<accession>A0AAV4IWY7</accession>
<protein>
    <submittedName>
        <fullName evidence="2">PiggyBac transposable element-derived protein 2</fullName>
    </submittedName>
</protein>
<gene>
    <name evidence="2" type="ORF">ElyMa_004902300</name>
</gene>
<dbReference type="PANTHER" id="PTHR47272:SF1">
    <property type="entry name" value="PIGGYBAC TRANSPOSABLE ELEMENT-DERIVED PROTEIN 3-LIKE"/>
    <property type="match status" value="1"/>
</dbReference>
<organism evidence="2 3">
    <name type="scientific">Elysia marginata</name>
    <dbReference type="NCBI Taxonomy" id="1093978"/>
    <lineage>
        <taxon>Eukaryota</taxon>
        <taxon>Metazoa</taxon>
        <taxon>Spiralia</taxon>
        <taxon>Lophotrochozoa</taxon>
        <taxon>Mollusca</taxon>
        <taxon>Gastropoda</taxon>
        <taxon>Heterobranchia</taxon>
        <taxon>Euthyneura</taxon>
        <taxon>Panpulmonata</taxon>
        <taxon>Sacoglossa</taxon>
        <taxon>Placobranchoidea</taxon>
        <taxon>Plakobranchidae</taxon>
        <taxon>Elysia</taxon>
    </lineage>
</organism>
<evidence type="ECO:0000313" key="3">
    <source>
        <dbReference type="Proteomes" id="UP000762676"/>
    </source>
</evidence>
<proteinExistence type="predicted"/>